<evidence type="ECO:0000256" key="1">
    <source>
        <dbReference type="SAM" id="MobiDB-lite"/>
    </source>
</evidence>
<feature type="region of interest" description="Disordered" evidence="1">
    <location>
        <begin position="1"/>
        <end position="23"/>
    </location>
</feature>
<sequence length="53" mass="5772">MSTTEAKDSVKKEPHLHPRPDRVDVTYSDRTVHDGFRITASGGCIASSAVESE</sequence>
<proteinExistence type="predicted"/>
<dbReference type="EMBL" id="ATLV01020368">
    <property type="status" value="NOT_ANNOTATED_CDS"/>
    <property type="molecule type" value="Genomic_DNA"/>
</dbReference>
<name>A0A084W4R3_ANOSI</name>
<accession>A0A084W4R3</accession>
<evidence type="ECO:0000313" key="3">
    <source>
        <dbReference type="EnsemblMetazoa" id="ASIC013171-PA"/>
    </source>
</evidence>
<protein>
    <submittedName>
        <fullName evidence="2 3">Uncharacterized protein</fullName>
    </submittedName>
</protein>
<gene>
    <name evidence="2" type="ORF">ZHAS_00013171</name>
</gene>
<organism evidence="2">
    <name type="scientific">Anopheles sinensis</name>
    <name type="common">Mosquito</name>
    <dbReference type="NCBI Taxonomy" id="74873"/>
    <lineage>
        <taxon>Eukaryota</taxon>
        <taxon>Metazoa</taxon>
        <taxon>Ecdysozoa</taxon>
        <taxon>Arthropoda</taxon>
        <taxon>Hexapoda</taxon>
        <taxon>Insecta</taxon>
        <taxon>Pterygota</taxon>
        <taxon>Neoptera</taxon>
        <taxon>Endopterygota</taxon>
        <taxon>Diptera</taxon>
        <taxon>Nematocera</taxon>
        <taxon>Culicoidea</taxon>
        <taxon>Culicidae</taxon>
        <taxon>Anophelinae</taxon>
        <taxon>Anopheles</taxon>
    </lineage>
</organism>
<reference evidence="3" key="2">
    <citation type="submission" date="2020-05" db="UniProtKB">
        <authorList>
            <consortium name="EnsemblMetazoa"/>
        </authorList>
    </citation>
    <scope>IDENTIFICATION</scope>
</reference>
<dbReference type="AlphaFoldDB" id="A0A084W4R3"/>
<keyword evidence="4" id="KW-1185">Reference proteome</keyword>
<evidence type="ECO:0000313" key="4">
    <source>
        <dbReference type="Proteomes" id="UP000030765"/>
    </source>
</evidence>
<dbReference type="EMBL" id="KE525299">
    <property type="protein sequence ID" value="KFB45207.1"/>
    <property type="molecule type" value="Genomic_DNA"/>
</dbReference>
<dbReference type="VEuPathDB" id="VectorBase:ASIC013171"/>
<dbReference type="Proteomes" id="UP000030765">
    <property type="component" value="Unassembled WGS sequence"/>
</dbReference>
<reference evidence="2 4" key="1">
    <citation type="journal article" date="2014" name="BMC Genomics">
        <title>Genome sequence of Anopheles sinensis provides insight into genetics basis of mosquito competence for malaria parasites.</title>
        <authorList>
            <person name="Zhou D."/>
            <person name="Zhang D."/>
            <person name="Ding G."/>
            <person name="Shi L."/>
            <person name="Hou Q."/>
            <person name="Ye Y."/>
            <person name="Xu Y."/>
            <person name="Zhou H."/>
            <person name="Xiong C."/>
            <person name="Li S."/>
            <person name="Yu J."/>
            <person name="Hong S."/>
            <person name="Yu X."/>
            <person name="Zou P."/>
            <person name="Chen C."/>
            <person name="Chang X."/>
            <person name="Wang W."/>
            <person name="Lv Y."/>
            <person name="Sun Y."/>
            <person name="Ma L."/>
            <person name="Shen B."/>
            <person name="Zhu C."/>
        </authorList>
    </citation>
    <scope>NUCLEOTIDE SEQUENCE [LARGE SCALE GENOMIC DNA]</scope>
</reference>
<dbReference type="EnsemblMetazoa" id="ASIC013171-RA">
    <property type="protein sequence ID" value="ASIC013171-PA"/>
    <property type="gene ID" value="ASIC013171"/>
</dbReference>
<evidence type="ECO:0000313" key="2">
    <source>
        <dbReference type="EMBL" id="KFB45207.1"/>
    </source>
</evidence>